<reference evidence="1 2" key="1">
    <citation type="journal article" date="2016" name="Mol. Biol. Evol.">
        <title>Comparative Genomics of Early-Diverging Mushroom-Forming Fungi Provides Insights into the Origins of Lignocellulose Decay Capabilities.</title>
        <authorList>
            <person name="Nagy L.G."/>
            <person name="Riley R."/>
            <person name="Tritt A."/>
            <person name="Adam C."/>
            <person name="Daum C."/>
            <person name="Floudas D."/>
            <person name="Sun H."/>
            <person name="Yadav J.S."/>
            <person name="Pangilinan J."/>
            <person name="Larsson K.H."/>
            <person name="Matsuura K."/>
            <person name="Barry K."/>
            <person name="Labutti K."/>
            <person name="Kuo R."/>
            <person name="Ohm R.A."/>
            <person name="Bhattacharya S.S."/>
            <person name="Shirouzu T."/>
            <person name="Yoshinaga Y."/>
            <person name="Martin F.M."/>
            <person name="Grigoriev I.V."/>
            <person name="Hibbett D.S."/>
        </authorList>
    </citation>
    <scope>NUCLEOTIDE SEQUENCE [LARGE SCALE GENOMIC DNA]</scope>
    <source>
        <strain evidence="1 2">CBS 109695</strain>
    </source>
</reference>
<dbReference type="EMBL" id="KV417500">
    <property type="protein sequence ID" value="KZP29151.1"/>
    <property type="molecule type" value="Genomic_DNA"/>
</dbReference>
<dbReference type="AlphaFoldDB" id="A0A166S8P5"/>
<gene>
    <name evidence="1" type="ORF">FIBSPDRAFT_226069</name>
</gene>
<protein>
    <submittedName>
        <fullName evidence="1">Uncharacterized protein</fullName>
    </submittedName>
</protein>
<proteinExistence type="predicted"/>
<keyword evidence="2" id="KW-1185">Reference proteome</keyword>
<organism evidence="1 2">
    <name type="scientific">Athelia psychrophila</name>
    <dbReference type="NCBI Taxonomy" id="1759441"/>
    <lineage>
        <taxon>Eukaryota</taxon>
        <taxon>Fungi</taxon>
        <taxon>Dikarya</taxon>
        <taxon>Basidiomycota</taxon>
        <taxon>Agaricomycotina</taxon>
        <taxon>Agaricomycetes</taxon>
        <taxon>Agaricomycetidae</taxon>
        <taxon>Atheliales</taxon>
        <taxon>Atheliaceae</taxon>
        <taxon>Athelia</taxon>
    </lineage>
</organism>
<dbReference type="Proteomes" id="UP000076532">
    <property type="component" value="Unassembled WGS sequence"/>
</dbReference>
<evidence type="ECO:0000313" key="1">
    <source>
        <dbReference type="EMBL" id="KZP29151.1"/>
    </source>
</evidence>
<accession>A0A166S8P5</accession>
<sequence>MLAVFCASISCSNVKGQCSRPHRRDACSIQLCVDFLLQFGERKLKINLDDNFCPPKLDRLLYVYRHLRHISHNQCQLSLFRHGYVLELPGHFDDLHHSMCPSLSLAGRSAERDAYTKNQKIGEGKACARSQAHHRYLLRPRPSLGPSLGLKLKLKLRLRLRFRLRPRITLRDIVEMR</sequence>
<name>A0A166S8P5_9AGAM</name>
<evidence type="ECO:0000313" key="2">
    <source>
        <dbReference type="Proteomes" id="UP000076532"/>
    </source>
</evidence>